<dbReference type="CDD" id="cd11579">
    <property type="entry name" value="Glyco_tran_WbsX"/>
    <property type="match status" value="1"/>
</dbReference>
<dbReference type="Gene3D" id="3.40.50.2000">
    <property type="entry name" value="Glycogen Phosphorylase B"/>
    <property type="match status" value="2"/>
</dbReference>
<dbReference type="Proteomes" id="UP000198900">
    <property type="component" value="Unassembled WGS sequence"/>
</dbReference>
<protein>
    <submittedName>
        <fullName evidence="5">Lipopolysaccharide biosynthesis protein</fullName>
    </submittedName>
</protein>
<feature type="compositionally biased region" description="Polar residues" evidence="1">
    <location>
        <begin position="1"/>
        <end position="12"/>
    </location>
</feature>
<feature type="domain" description="Glycosyl transferase family 1" evidence="2">
    <location>
        <begin position="1163"/>
        <end position="1327"/>
    </location>
</feature>
<evidence type="ECO:0000313" key="5">
    <source>
        <dbReference type="EMBL" id="SDJ05690.1"/>
    </source>
</evidence>
<dbReference type="PANTHER" id="PTHR41244:SF1">
    <property type="entry name" value="GLYCOSYLTRANSFERASE"/>
    <property type="match status" value="1"/>
</dbReference>
<evidence type="ECO:0000256" key="1">
    <source>
        <dbReference type="SAM" id="MobiDB-lite"/>
    </source>
</evidence>
<dbReference type="InterPro" id="IPR029063">
    <property type="entry name" value="SAM-dependent_MTases_sf"/>
</dbReference>
<dbReference type="SUPFAM" id="SSF53448">
    <property type="entry name" value="Nucleotide-diphospho-sugar transferases"/>
    <property type="match status" value="1"/>
</dbReference>
<dbReference type="EMBL" id="FNDI01000031">
    <property type="protein sequence ID" value="SDJ05690.1"/>
    <property type="molecule type" value="Genomic_DNA"/>
</dbReference>
<dbReference type="Pfam" id="PF00534">
    <property type="entry name" value="Glycos_transf_1"/>
    <property type="match status" value="1"/>
</dbReference>
<dbReference type="Gene3D" id="3.20.20.80">
    <property type="entry name" value="Glycosidases"/>
    <property type="match status" value="1"/>
</dbReference>
<proteinExistence type="predicted"/>
<sequence length="1648" mass="184160">MSNNRLETNQGEMHNDDIDRGLSGQGGEDLAWDGERFIPGMSTEIELEHVHRYVLAAKLATGRRVLDIACGEGYGSYALSGAASSVVGVDISEDAVRHARAEYCNRAVNLRFEVGSAASIPLEDASVDVVVSFETIEHHDQHEEMMREIKRVLVPGGVLIISSPNKYEYSDVTGYANPFHVKELYLDEFETLLRQQFRNVELYGQRVVTGSMLAPLQDTATHLTTIPGADSTSKVEEMGVARPLYFVAIASDVEMPKLDSSVYEAPGGAGAGIGKVQDGRIECKLYWHVAQDETWTERHAIGCYVLANESRQQVRLEIREPNAAHLDIVSLRLDLSDRPCLVRMFDISLVNEDGKPAWSWDGRCEGLDQVHGSFFRKSVQPATLVVTTDDPWLTIPVPHAVLTMIKPGWAVMLDLAASVGMQSVGDSLAEADRDVAALSRSLLDAKKQVTLRDDSIAMIEGQREAVAAERNRLILALQQREVQARRNQEQLAQIYSSTSWRISKPIRFAGRIAHGGEERAAALRSVTRMVYRLAPVPFGAKRRIKGAAFRAFPGLFAHTRAYQDWASLRAHLRSASTVAQADAPAEAVAPANVPASREDSANLTSYVLPVTAVSPDANYQALPPVAPRNVPVRALAFYLPQFHPFPENDEWWGKGFTEWTNVTRAVPQFAGHYQPHLPGELGFYDLRIPEVQRRQVELAKAAGLGGFCFYFYWFGGKRLMEAPIRQYLEHSEFDFPFCLCWANENWTRRWDGLDQERLISQHHSAEDDLAFIEHISSYLKDPRYIRINGRPYLMVYRPNLLPNARETVERWRKWARENGIGELYLAYTQSFENADPRDYGFDAAVEFPPNNAHPPSLANELTFFNDKFAGHVLDWTHYLEKSYNYETPNYRLFRGVTPSWDNEARKPGRGTVFLGSTPRLYEEWLFNAASYTVAKVDNPDERLVFINAWNEWAEGAHLEPDRKYGYAWLQATNNALVRANAVLSGRKIVVVSHDAYAHGAQFLALNLVRTLAADFNFEVATVLLGAGPLRNEFANWSSVYDLKEVDPEGEEARSLVSKLSSRGFDVAICNSTVSGLFAGTLADGGFRCISLVHELQGMLAKYNLERHAKRISESASAIVFPAESVRGSFRTMMPAAEARSRLRPQGLYKRNQLRGDQGRARSALREKLHLPGDAKIVLGVGYADLRKGVDLFARIGVELGSQLKDTYFVWVGHWESKAQEIVDALLVHHPLRDRFVFPGLETDTDVYYAGADVLALTSREDPFPSVVLEALEVGVPVVAFEGATGASELIVRDCGLLVPLEDVKAFTAAVQRLLTEPEEARRMGATGARIIADEFSFRHYVFDLLDLLGIGLKRVSVVVPNFNYARFIEDRLESILKQRYPIYEVIVLDDNSSDDSVSVIKSVLANQSVDNRLIVNATNSGSVFAQWKRGVDLAHGDYVWIAEADDLALPDFLGTTIEGFDDEATVLSYSESKQMAETGEVMAENYRDYVADISTTKWQVDYVNEGIDEIRDALAVKNTIPNVSAVVFKRKALAEVLDSHFAEIRQFRVAGDWMVYLHVLAKGKVAFTESSLNLHRRHGSSVTIGGFGESQLREIRGIQLWVRERFDLDVATEEVADSYARHLCAQFRIDARILDGIKATLPGMTAID</sequence>
<dbReference type="InterPro" id="IPR029044">
    <property type="entry name" value="Nucleotide-diphossugar_trans"/>
</dbReference>
<dbReference type="InterPro" id="IPR013216">
    <property type="entry name" value="Methyltransf_11"/>
</dbReference>
<dbReference type="Pfam" id="PF00535">
    <property type="entry name" value="Glycos_transf_2"/>
    <property type="match status" value="1"/>
</dbReference>
<dbReference type="GO" id="GO:0008757">
    <property type="term" value="F:S-adenosylmethionine-dependent methyltransferase activity"/>
    <property type="evidence" value="ECO:0007669"/>
    <property type="project" value="InterPro"/>
</dbReference>
<evidence type="ECO:0000259" key="4">
    <source>
        <dbReference type="Pfam" id="PF08241"/>
    </source>
</evidence>
<dbReference type="Gene3D" id="3.90.550.10">
    <property type="entry name" value="Spore Coat Polysaccharide Biosynthesis Protein SpsA, Chain A"/>
    <property type="match status" value="1"/>
</dbReference>
<accession>A0A7Z7FL43</accession>
<dbReference type="Pfam" id="PF14307">
    <property type="entry name" value="Glyco_tran_WbsX"/>
    <property type="match status" value="1"/>
</dbReference>
<dbReference type="SUPFAM" id="SSF53335">
    <property type="entry name" value="S-adenosyl-L-methionine-dependent methyltransferases"/>
    <property type="match status" value="1"/>
</dbReference>
<dbReference type="RefSeq" id="WP_091788110.1">
    <property type="nucleotide sequence ID" value="NZ_FNDI01000031.1"/>
</dbReference>
<dbReference type="GO" id="GO:0016757">
    <property type="term" value="F:glycosyltransferase activity"/>
    <property type="evidence" value="ECO:0007669"/>
    <property type="project" value="InterPro"/>
</dbReference>
<evidence type="ECO:0000259" key="3">
    <source>
        <dbReference type="Pfam" id="PF00535"/>
    </source>
</evidence>
<dbReference type="PANTHER" id="PTHR41244">
    <property type="entry name" value="RHAMNAN SYNTHESIS F"/>
    <property type="match status" value="1"/>
</dbReference>
<dbReference type="CDD" id="cd03801">
    <property type="entry name" value="GT4_PimA-like"/>
    <property type="match status" value="1"/>
</dbReference>
<feature type="domain" description="Methyltransferase type 11" evidence="4">
    <location>
        <begin position="66"/>
        <end position="161"/>
    </location>
</feature>
<dbReference type="Pfam" id="PF08241">
    <property type="entry name" value="Methyltransf_11"/>
    <property type="match status" value="1"/>
</dbReference>
<organism evidence="5 6">
    <name type="scientific">Paraburkholderia steynii</name>
    <dbReference type="NCBI Taxonomy" id="1245441"/>
    <lineage>
        <taxon>Bacteria</taxon>
        <taxon>Pseudomonadati</taxon>
        <taxon>Pseudomonadota</taxon>
        <taxon>Betaproteobacteria</taxon>
        <taxon>Burkholderiales</taxon>
        <taxon>Burkholderiaceae</taxon>
        <taxon>Paraburkholderia</taxon>
    </lineage>
</organism>
<dbReference type="InterPro" id="IPR001296">
    <property type="entry name" value="Glyco_trans_1"/>
</dbReference>
<evidence type="ECO:0000313" key="6">
    <source>
        <dbReference type="Proteomes" id="UP000198900"/>
    </source>
</evidence>
<dbReference type="InterPro" id="IPR001173">
    <property type="entry name" value="Glyco_trans_2-like"/>
</dbReference>
<reference evidence="5" key="1">
    <citation type="submission" date="2016-10" db="EMBL/GenBank/DDBJ databases">
        <authorList>
            <person name="Varghese N."/>
            <person name="Submissions S."/>
        </authorList>
    </citation>
    <scope>NUCLEOTIDE SEQUENCE [LARGE SCALE GENOMIC DNA]</scope>
    <source>
        <strain evidence="5">YR281</strain>
    </source>
</reference>
<dbReference type="SUPFAM" id="SSF53756">
    <property type="entry name" value="UDP-Glycosyltransferase/glycogen phosphorylase"/>
    <property type="match status" value="1"/>
</dbReference>
<feature type="domain" description="Glycosyltransferase 2-like" evidence="3">
    <location>
        <begin position="1356"/>
        <end position="1466"/>
    </location>
</feature>
<comment type="caution">
    <text evidence="5">The sequence shown here is derived from an EMBL/GenBank/DDBJ whole genome shotgun (WGS) entry which is preliminary data.</text>
</comment>
<keyword evidence="6" id="KW-1185">Reference proteome</keyword>
<evidence type="ECO:0000259" key="2">
    <source>
        <dbReference type="Pfam" id="PF00534"/>
    </source>
</evidence>
<dbReference type="Gene3D" id="3.40.50.150">
    <property type="entry name" value="Vaccinia Virus protein VP39"/>
    <property type="match status" value="1"/>
</dbReference>
<dbReference type="CDD" id="cd02440">
    <property type="entry name" value="AdoMet_MTases"/>
    <property type="match status" value="1"/>
</dbReference>
<name>A0A7Z7FL43_9BURK</name>
<gene>
    <name evidence="5" type="ORF">SAMN04487926_13185</name>
</gene>
<feature type="region of interest" description="Disordered" evidence="1">
    <location>
        <begin position="1"/>
        <end position="25"/>
    </location>
</feature>
<dbReference type="InterPro" id="IPR032719">
    <property type="entry name" value="WbsX"/>
</dbReference>